<dbReference type="SMART" id="SM00849">
    <property type="entry name" value="Lactamase_B"/>
    <property type="match status" value="1"/>
</dbReference>
<dbReference type="InterPro" id="IPR001279">
    <property type="entry name" value="Metallo-B-lactamas"/>
</dbReference>
<reference evidence="2 3" key="1">
    <citation type="submission" date="2020-12" db="EMBL/GenBank/DDBJ databases">
        <title>HMF7856_wgs.fasta genome submission.</title>
        <authorList>
            <person name="Kang H."/>
            <person name="Kim H."/>
            <person name="Joh K."/>
        </authorList>
    </citation>
    <scope>NUCLEOTIDE SEQUENCE [LARGE SCALE GENOMIC DNA]</scope>
    <source>
        <strain evidence="2 3">HMF7856</strain>
    </source>
</reference>
<gene>
    <name evidence="2" type="ORF">GO620_013635</name>
</gene>
<feature type="domain" description="Metallo-beta-lactamase" evidence="1">
    <location>
        <begin position="7"/>
        <end position="180"/>
    </location>
</feature>
<organism evidence="2 3">
    <name type="scientific">Mucilaginibacter ginkgonis</name>
    <dbReference type="NCBI Taxonomy" id="2682091"/>
    <lineage>
        <taxon>Bacteria</taxon>
        <taxon>Pseudomonadati</taxon>
        <taxon>Bacteroidota</taxon>
        <taxon>Sphingobacteriia</taxon>
        <taxon>Sphingobacteriales</taxon>
        <taxon>Sphingobacteriaceae</taxon>
        <taxon>Mucilaginibacter</taxon>
    </lineage>
</organism>
<dbReference type="AlphaFoldDB" id="A0A6I4I2B4"/>
<protein>
    <submittedName>
        <fullName evidence="2">MBL fold metallo-hydrolase</fullName>
    </submittedName>
</protein>
<dbReference type="RefSeq" id="WP_157526834.1">
    <property type="nucleotide sequence ID" value="NZ_CP066775.1"/>
</dbReference>
<dbReference type="InterPro" id="IPR036866">
    <property type="entry name" value="RibonucZ/Hydroxyglut_hydro"/>
</dbReference>
<dbReference type="PANTHER" id="PTHR43546:SF3">
    <property type="entry name" value="UPF0173 METAL-DEPENDENT HYDROLASE MJ1163"/>
    <property type="match status" value="1"/>
</dbReference>
<name>A0A6I4I2B4_9SPHI</name>
<accession>A0A6I4I2B4</accession>
<evidence type="ECO:0000313" key="3">
    <source>
        <dbReference type="Proteomes" id="UP000429232"/>
    </source>
</evidence>
<keyword evidence="2" id="KW-0378">Hydrolase</keyword>
<dbReference type="SUPFAM" id="SSF56281">
    <property type="entry name" value="Metallo-hydrolase/oxidoreductase"/>
    <property type="match status" value="1"/>
</dbReference>
<dbReference type="KEGG" id="mgik:GO620_013635"/>
<keyword evidence="3" id="KW-1185">Reference proteome</keyword>
<dbReference type="InterPro" id="IPR050114">
    <property type="entry name" value="UPF0173_UPF0282_UlaG_hydrolase"/>
</dbReference>
<dbReference type="Pfam" id="PF13483">
    <property type="entry name" value="Lactamase_B_3"/>
    <property type="match status" value="1"/>
</dbReference>
<evidence type="ECO:0000259" key="1">
    <source>
        <dbReference type="SMART" id="SM00849"/>
    </source>
</evidence>
<dbReference type="EMBL" id="CP066775">
    <property type="protein sequence ID" value="QQL49210.1"/>
    <property type="molecule type" value="Genomic_DNA"/>
</dbReference>
<dbReference type="GO" id="GO:0016787">
    <property type="term" value="F:hydrolase activity"/>
    <property type="evidence" value="ECO:0007669"/>
    <property type="project" value="UniProtKB-KW"/>
</dbReference>
<sequence>MKIYKYLHSCLVFEEDGFKLLIDPGKFSFAEGLISPEDFRDVNAIIVTHNHPDHLDADILKSIVGLSGAPVHTNGQVSEEINKAGINSKILRDGENIIGPFILNAFEVEHEPLLDSPTPQMTALVLNGKVLHPVDSFEQKMQQYQDIELLLLPVMAPFTTEIAVADFADELQPKQILPVHDGYAKEFFLKQRYENYSKHFEKQGIRFHQPIKPGDFVELN</sequence>
<dbReference type="PANTHER" id="PTHR43546">
    <property type="entry name" value="UPF0173 METAL-DEPENDENT HYDROLASE MJ1163-RELATED"/>
    <property type="match status" value="1"/>
</dbReference>
<proteinExistence type="predicted"/>
<evidence type="ECO:0000313" key="2">
    <source>
        <dbReference type="EMBL" id="QQL49210.1"/>
    </source>
</evidence>
<dbReference type="Proteomes" id="UP000429232">
    <property type="component" value="Chromosome"/>
</dbReference>
<dbReference type="Gene3D" id="3.60.15.10">
    <property type="entry name" value="Ribonuclease Z/Hydroxyacylglutathione hydrolase-like"/>
    <property type="match status" value="1"/>
</dbReference>